<dbReference type="PANTHER" id="PTHR47506:SF1">
    <property type="entry name" value="HTH-TYPE TRANSCRIPTIONAL REGULATOR YJDC"/>
    <property type="match status" value="1"/>
</dbReference>
<evidence type="ECO:0000313" key="7">
    <source>
        <dbReference type="Proteomes" id="UP000664779"/>
    </source>
</evidence>
<sequence length="199" mass="22231">MERQRPYDREKALDAALLLFWERGYHATSLKDLEAALKMKPGSIYAAFTNKETLFSLALKRYFEKNYDEFRAAMEQASSPLGGLADFLRSLGTLQQDNPKCRACMLVKTLLNTTAEEPAIASQAGGYLDQMEAEMAAAFQKAIDLGELPQTANPQRLARRFQSDLTSLKIEAYRGVPAADLMNSAEELAQELEALRQTL</sequence>
<reference evidence="6" key="1">
    <citation type="submission" date="2021-03" db="EMBL/GenBank/DDBJ databases">
        <title>Roseibium sp. CAU 1637 isolated from Incheon.</title>
        <authorList>
            <person name="Kim W."/>
        </authorList>
    </citation>
    <scope>NUCLEOTIDE SEQUENCE</scope>
    <source>
        <strain evidence="6">CAU 1637</strain>
    </source>
</reference>
<evidence type="ECO:0000259" key="5">
    <source>
        <dbReference type="PROSITE" id="PS50977"/>
    </source>
</evidence>
<organism evidence="6 7">
    <name type="scientific">Roseibium limicola</name>
    <dbReference type="NCBI Taxonomy" id="2816037"/>
    <lineage>
        <taxon>Bacteria</taxon>
        <taxon>Pseudomonadati</taxon>
        <taxon>Pseudomonadota</taxon>
        <taxon>Alphaproteobacteria</taxon>
        <taxon>Hyphomicrobiales</taxon>
        <taxon>Stappiaceae</taxon>
        <taxon>Roseibium</taxon>
    </lineage>
</organism>
<dbReference type="InterPro" id="IPR036271">
    <property type="entry name" value="Tet_transcr_reg_TetR-rel_C_sf"/>
</dbReference>
<keyword evidence="1" id="KW-0805">Transcription regulation</keyword>
<feature type="DNA-binding region" description="H-T-H motif" evidence="4">
    <location>
        <begin position="29"/>
        <end position="48"/>
    </location>
</feature>
<evidence type="ECO:0000256" key="1">
    <source>
        <dbReference type="ARBA" id="ARBA00023015"/>
    </source>
</evidence>
<dbReference type="GO" id="GO:0003677">
    <property type="term" value="F:DNA binding"/>
    <property type="evidence" value="ECO:0007669"/>
    <property type="project" value="UniProtKB-UniRule"/>
</dbReference>
<keyword evidence="2 4" id="KW-0238">DNA-binding</keyword>
<dbReference type="PROSITE" id="PS50977">
    <property type="entry name" value="HTH_TETR_2"/>
    <property type="match status" value="1"/>
</dbReference>
<protein>
    <submittedName>
        <fullName evidence="6">TetR/AcrR family transcriptional regulator</fullName>
    </submittedName>
</protein>
<accession>A0A939J791</accession>
<dbReference type="InterPro" id="IPR001647">
    <property type="entry name" value="HTH_TetR"/>
</dbReference>
<evidence type="ECO:0000256" key="3">
    <source>
        <dbReference type="ARBA" id="ARBA00023163"/>
    </source>
</evidence>
<dbReference type="Gene3D" id="1.10.357.10">
    <property type="entry name" value="Tetracycline Repressor, domain 2"/>
    <property type="match status" value="1"/>
</dbReference>
<evidence type="ECO:0000313" key="6">
    <source>
        <dbReference type="EMBL" id="MBO0345922.1"/>
    </source>
</evidence>
<dbReference type="InterPro" id="IPR009057">
    <property type="entry name" value="Homeodomain-like_sf"/>
</dbReference>
<evidence type="ECO:0000256" key="2">
    <source>
        <dbReference type="ARBA" id="ARBA00023125"/>
    </source>
</evidence>
<proteinExistence type="predicted"/>
<name>A0A939J791_9HYPH</name>
<feature type="domain" description="HTH tetR-type" evidence="5">
    <location>
        <begin position="6"/>
        <end position="66"/>
    </location>
</feature>
<dbReference type="Gene3D" id="1.10.10.60">
    <property type="entry name" value="Homeodomain-like"/>
    <property type="match status" value="1"/>
</dbReference>
<dbReference type="SUPFAM" id="SSF46689">
    <property type="entry name" value="Homeodomain-like"/>
    <property type="match status" value="1"/>
</dbReference>
<dbReference type="RefSeq" id="WP_206940914.1">
    <property type="nucleotide sequence ID" value="NZ_JAFLNF010000004.1"/>
</dbReference>
<dbReference type="EMBL" id="JAFLNF010000004">
    <property type="protein sequence ID" value="MBO0345922.1"/>
    <property type="molecule type" value="Genomic_DNA"/>
</dbReference>
<keyword evidence="3" id="KW-0804">Transcription</keyword>
<gene>
    <name evidence="6" type="ORF">J0X15_11880</name>
</gene>
<dbReference type="SUPFAM" id="SSF48498">
    <property type="entry name" value="Tetracyclin repressor-like, C-terminal domain"/>
    <property type="match status" value="1"/>
</dbReference>
<dbReference type="Pfam" id="PF00440">
    <property type="entry name" value="TetR_N"/>
    <property type="match status" value="1"/>
</dbReference>
<evidence type="ECO:0000256" key="4">
    <source>
        <dbReference type="PROSITE-ProRule" id="PRU00335"/>
    </source>
</evidence>
<dbReference type="AlphaFoldDB" id="A0A939J791"/>
<keyword evidence="7" id="KW-1185">Reference proteome</keyword>
<comment type="caution">
    <text evidence="6">The sequence shown here is derived from an EMBL/GenBank/DDBJ whole genome shotgun (WGS) entry which is preliminary data.</text>
</comment>
<dbReference type="Proteomes" id="UP000664779">
    <property type="component" value="Unassembled WGS sequence"/>
</dbReference>
<dbReference type="PANTHER" id="PTHR47506">
    <property type="entry name" value="TRANSCRIPTIONAL REGULATORY PROTEIN"/>
    <property type="match status" value="1"/>
</dbReference>